<protein>
    <submittedName>
        <fullName evidence="1">8986_t:CDS:1</fullName>
    </submittedName>
</protein>
<proteinExistence type="predicted"/>
<sequence>MSDVINEATAAKYDNGDDEIDSVKNKKMVFKWDLKSAENKNLPESYKSLEAMCIVWKKKVELFKAQINVAEYKNGMVKISLCNVLNNTKVNKKYNLNSNGLREMCITWMDKAVHIQGLKKHTSEIIDNRGMVKCKNSVNILSFSNNKMEKLRLKG</sequence>
<dbReference type="AlphaFoldDB" id="A0A9N8Z0U6"/>
<accession>A0A9N8Z0U6</accession>
<gene>
    <name evidence="1" type="ORF">DERYTH_LOCUS992</name>
</gene>
<comment type="caution">
    <text evidence="1">The sequence shown here is derived from an EMBL/GenBank/DDBJ whole genome shotgun (WGS) entry which is preliminary data.</text>
</comment>
<dbReference type="Proteomes" id="UP000789405">
    <property type="component" value="Unassembled WGS sequence"/>
</dbReference>
<name>A0A9N8Z0U6_9GLOM</name>
<keyword evidence="2" id="KW-1185">Reference proteome</keyword>
<organism evidence="1 2">
    <name type="scientific">Dentiscutata erythropus</name>
    <dbReference type="NCBI Taxonomy" id="1348616"/>
    <lineage>
        <taxon>Eukaryota</taxon>
        <taxon>Fungi</taxon>
        <taxon>Fungi incertae sedis</taxon>
        <taxon>Mucoromycota</taxon>
        <taxon>Glomeromycotina</taxon>
        <taxon>Glomeromycetes</taxon>
        <taxon>Diversisporales</taxon>
        <taxon>Gigasporaceae</taxon>
        <taxon>Dentiscutata</taxon>
    </lineage>
</organism>
<evidence type="ECO:0000313" key="1">
    <source>
        <dbReference type="EMBL" id="CAG8460733.1"/>
    </source>
</evidence>
<reference evidence="1" key="1">
    <citation type="submission" date="2021-06" db="EMBL/GenBank/DDBJ databases">
        <authorList>
            <person name="Kallberg Y."/>
            <person name="Tangrot J."/>
            <person name="Rosling A."/>
        </authorList>
    </citation>
    <scope>NUCLEOTIDE SEQUENCE</scope>
    <source>
        <strain evidence="1">MA453B</strain>
    </source>
</reference>
<dbReference type="EMBL" id="CAJVPY010000258">
    <property type="protein sequence ID" value="CAG8460733.1"/>
    <property type="molecule type" value="Genomic_DNA"/>
</dbReference>
<evidence type="ECO:0000313" key="2">
    <source>
        <dbReference type="Proteomes" id="UP000789405"/>
    </source>
</evidence>